<dbReference type="PIRSF" id="PIRSF036893">
    <property type="entry name" value="Lipocalin_ApoD"/>
    <property type="match status" value="1"/>
</dbReference>
<comment type="similarity">
    <text evidence="1 2">Belongs to the calycin superfamily. Lipocalin family.</text>
</comment>
<dbReference type="InterPro" id="IPR047202">
    <property type="entry name" value="Lipocalin_Blc-like_dom"/>
</dbReference>
<dbReference type="Gene3D" id="2.40.128.20">
    <property type="match status" value="2"/>
</dbReference>
<accession>A0AAU9N0V5</accession>
<protein>
    <recommendedName>
        <fullName evidence="4">Lipocalin/cytosolic fatty-acid binding domain-containing protein</fullName>
    </recommendedName>
</protein>
<dbReference type="AlphaFoldDB" id="A0AAU9N0V5"/>
<sequence length="151" mass="17165">MAKKEMEVVKGVDLQRYMGRWYEIASFPSRNQPKNGTNTRATYTLKDDGTVHVLNETWSDGKRGFIEGTAYKADPNSDEAKLKPSKKSLWILCRENHLDDEIYEQLIEKAKGEGYDVSNLKKTTHTDPPPETEGAPADTKGVWWLKSIFGK</sequence>
<dbReference type="InterPro" id="IPR000566">
    <property type="entry name" value="Lipocln_cytosolic_FA-bd_dom"/>
</dbReference>
<dbReference type="InterPro" id="IPR012674">
    <property type="entry name" value="Calycin"/>
</dbReference>
<dbReference type="PROSITE" id="PS00213">
    <property type="entry name" value="LIPOCALIN"/>
    <property type="match status" value="1"/>
</dbReference>
<evidence type="ECO:0000313" key="6">
    <source>
        <dbReference type="Proteomes" id="UP001157418"/>
    </source>
</evidence>
<dbReference type="SUPFAM" id="SSF50814">
    <property type="entry name" value="Lipocalins"/>
    <property type="match status" value="1"/>
</dbReference>
<dbReference type="GO" id="GO:0006629">
    <property type="term" value="P:lipid metabolic process"/>
    <property type="evidence" value="ECO:0007669"/>
    <property type="project" value="TreeGrafter"/>
</dbReference>
<dbReference type="EMBL" id="CAKMRJ010003334">
    <property type="protein sequence ID" value="CAH1432760.1"/>
    <property type="molecule type" value="Genomic_DNA"/>
</dbReference>
<dbReference type="PANTHER" id="PTHR10612">
    <property type="entry name" value="APOLIPOPROTEIN D"/>
    <property type="match status" value="1"/>
</dbReference>
<dbReference type="Pfam" id="PF08212">
    <property type="entry name" value="Lipocalin_2"/>
    <property type="match status" value="1"/>
</dbReference>
<gene>
    <name evidence="5" type="ORF">LVIROSA_LOCUS19389</name>
</gene>
<organism evidence="5 6">
    <name type="scientific">Lactuca virosa</name>
    <dbReference type="NCBI Taxonomy" id="75947"/>
    <lineage>
        <taxon>Eukaryota</taxon>
        <taxon>Viridiplantae</taxon>
        <taxon>Streptophyta</taxon>
        <taxon>Embryophyta</taxon>
        <taxon>Tracheophyta</taxon>
        <taxon>Spermatophyta</taxon>
        <taxon>Magnoliopsida</taxon>
        <taxon>eudicotyledons</taxon>
        <taxon>Gunneridae</taxon>
        <taxon>Pentapetalae</taxon>
        <taxon>asterids</taxon>
        <taxon>campanulids</taxon>
        <taxon>Asterales</taxon>
        <taxon>Asteraceae</taxon>
        <taxon>Cichorioideae</taxon>
        <taxon>Cichorieae</taxon>
        <taxon>Lactucinae</taxon>
        <taxon>Lactuca</taxon>
    </lineage>
</organism>
<dbReference type="PANTHER" id="PTHR10612:SF47">
    <property type="entry name" value="LIPOCALIN-RELATED"/>
    <property type="match status" value="1"/>
</dbReference>
<dbReference type="Proteomes" id="UP001157418">
    <property type="component" value="Unassembled WGS sequence"/>
</dbReference>
<evidence type="ECO:0000256" key="1">
    <source>
        <dbReference type="ARBA" id="ARBA00006889"/>
    </source>
</evidence>
<dbReference type="CDD" id="cd19438">
    <property type="entry name" value="lipocalin_Blc-like"/>
    <property type="match status" value="1"/>
</dbReference>
<keyword evidence="6" id="KW-1185">Reference proteome</keyword>
<evidence type="ECO:0000259" key="4">
    <source>
        <dbReference type="Pfam" id="PF08212"/>
    </source>
</evidence>
<evidence type="ECO:0000256" key="3">
    <source>
        <dbReference type="SAM" id="MobiDB-lite"/>
    </source>
</evidence>
<evidence type="ECO:0000313" key="5">
    <source>
        <dbReference type="EMBL" id="CAH1432760.1"/>
    </source>
</evidence>
<feature type="domain" description="Lipocalin/cytosolic fatty-acid binding" evidence="4">
    <location>
        <begin position="12"/>
        <end position="83"/>
    </location>
</feature>
<feature type="region of interest" description="Disordered" evidence="3">
    <location>
        <begin position="118"/>
        <end position="137"/>
    </location>
</feature>
<dbReference type="GO" id="GO:0000302">
    <property type="term" value="P:response to reactive oxygen species"/>
    <property type="evidence" value="ECO:0007669"/>
    <property type="project" value="TreeGrafter"/>
</dbReference>
<name>A0AAU9N0V5_9ASTR</name>
<dbReference type="InterPro" id="IPR022271">
    <property type="entry name" value="Lipocalin_ApoD"/>
</dbReference>
<reference evidence="5 6" key="1">
    <citation type="submission" date="2022-01" db="EMBL/GenBank/DDBJ databases">
        <authorList>
            <person name="Xiong W."/>
            <person name="Schranz E."/>
        </authorList>
    </citation>
    <scope>NUCLEOTIDE SEQUENCE [LARGE SCALE GENOMIC DNA]</scope>
</reference>
<proteinExistence type="inferred from homology"/>
<evidence type="ECO:0000256" key="2">
    <source>
        <dbReference type="PIRNR" id="PIRNR036893"/>
    </source>
</evidence>
<dbReference type="InterPro" id="IPR022272">
    <property type="entry name" value="Lipocalin_CS"/>
</dbReference>
<dbReference type="GO" id="GO:0005737">
    <property type="term" value="C:cytoplasm"/>
    <property type="evidence" value="ECO:0007669"/>
    <property type="project" value="TreeGrafter"/>
</dbReference>
<comment type="caution">
    <text evidence="5">The sequence shown here is derived from an EMBL/GenBank/DDBJ whole genome shotgun (WGS) entry which is preliminary data.</text>
</comment>